<evidence type="ECO:0000256" key="2">
    <source>
        <dbReference type="ARBA" id="ARBA00022649"/>
    </source>
</evidence>
<dbReference type="Proteomes" id="UP001576784">
    <property type="component" value="Unassembled WGS sequence"/>
</dbReference>
<keyword evidence="6" id="KW-0694">RNA-binding</keyword>
<evidence type="ECO:0000256" key="4">
    <source>
        <dbReference type="ARBA" id="ARBA00022759"/>
    </source>
</evidence>
<dbReference type="InterPro" id="IPR038570">
    <property type="entry name" value="HicA_sf"/>
</dbReference>
<keyword evidence="7" id="KW-0346">Stress response</keyword>
<protein>
    <submittedName>
        <fullName evidence="8">Type II toxin-antitoxin system HicA family toxin</fullName>
    </submittedName>
</protein>
<evidence type="ECO:0000256" key="5">
    <source>
        <dbReference type="ARBA" id="ARBA00022801"/>
    </source>
</evidence>
<comment type="caution">
    <text evidence="8">The sequence shown here is derived from an EMBL/GenBank/DDBJ whole genome shotgun (WGS) entry which is preliminary data.</text>
</comment>
<evidence type="ECO:0000256" key="6">
    <source>
        <dbReference type="ARBA" id="ARBA00022884"/>
    </source>
</evidence>
<dbReference type="Gene3D" id="3.30.920.30">
    <property type="entry name" value="Hypothetical protein"/>
    <property type="match status" value="1"/>
</dbReference>
<keyword evidence="5" id="KW-0378">Hydrolase</keyword>
<keyword evidence="3" id="KW-0540">Nuclease</keyword>
<sequence length="75" mass="8527">MGKLRVLSAAEVCKILAENGFVQVRQRGSHIIMQRKLPDTTVTVPVPNYSEIKIGTLQSIIRQSMLPRYLFEVQE</sequence>
<keyword evidence="2" id="KW-1277">Toxin-antitoxin system</keyword>
<dbReference type="Pfam" id="PF07927">
    <property type="entry name" value="HicA_toxin"/>
    <property type="match status" value="1"/>
</dbReference>
<comment type="similarity">
    <text evidence="1">Belongs to the HicA mRNA interferase family.</text>
</comment>
<dbReference type="SUPFAM" id="SSF54786">
    <property type="entry name" value="YcfA/nrd intein domain"/>
    <property type="match status" value="1"/>
</dbReference>
<keyword evidence="9" id="KW-1185">Reference proteome</keyword>
<name>A0ABV4Y3Z0_9CYAN</name>
<accession>A0ABV4Y3Z0</accession>
<organism evidence="8 9">
    <name type="scientific">Floridaenema flaviceps BLCC-F50</name>
    <dbReference type="NCBI Taxonomy" id="3153642"/>
    <lineage>
        <taxon>Bacteria</taxon>
        <taxon>Bacillati</taxon>
        <taxon>Cyanobacteriota</taxon>
        <taxon>Cyanophyceae</taxon>
        <taxon>Oscillatoriophycideae</taxon>
        <taxon>Aerosakkonematales</taxon>
        <taxon>Aerosakkonemataceae</taxon>
        <taxon>Floridanema</taxon>
        <taxon>Floridanema flaviceps</taxon>
    </lineage>
</organism>
<reference evidence="8 9" key="1">
    <citation type="submission" date="2024-09" db="EMBL/GenBank/DDBJ databases">
        <title>Floridaenema gen nov. (Aerosakkonemataceae, Aerosakkonematales ord. nov., Cyanobacteria) from benthic tropical and subtropical fresh waters, with the description of four new species.</title>
        <authorList>
            <person name="Moretto J.A."/>
            <person name="Berthold D.E."/>
            <person name="Lefler F.W."/>
            <person name="Huang I.-S."/>
            <person name="Laughinghouse H. IV."/>
        </authorList>
    </citation>
    <scope>NUCLEOTIDE SEQUENCE [LARGE SCALE GENOMIC DNA]</scope>
    <source>
        <strain evidence="8 9">BLCC-F50</strain>
    </source>
</reference>
<evidence type="ECO:0000313" key="8">
    <source>
        <dbReference type="EMBL" id="MFB2898725.1"/>
    </source>
</evidence>
<dbReference type="InterPro" id="IPR012933">
    <property type="entry name" value="HicA_mRNA_interferase"/>
</dbReference>
<evidence type="ECO:0000256" key="7">
    <source>
        <dbReference type="ARBA" id="ARBA00023016"/>
    </source>
</evidence>
<evidence type="ECO:0000313" key="9">
    <source>
        <dbReference type="Proteomes" id="UP001576784"/>
    </source>
</evidence>
<keyword evidence="4" id="KW-0255">Endonuclease</keyword>
<dbReference type="RefSeq" id="WP_413268319.1">
    <property type="nucleotide sequence ID" value="NZ_JBHFNR010000303.1"/>
</dbReference>
<gene>
    <name evidence="8" type="ORF">ACE1CI_37910</name>
</gene>
<evidence type="ECO:0000256" key="3">
    <source>
        <dbReference type="ARBA" id="ARBA00022722"/>
    </source>
</evidence>
<proteinExistence type="inferred from homology"/>
<evidence type="ECO:0000256" key="1">
    <source>
        <dbReference type="ARBA" id="ARBA00006620"/>
    </source>
</evidence>
<dbReference type="EMBL" id="JBHFNR010000303">
    <property type="protein sequence ID" value="MFB2898725.1"/>
    <property type="molecule type" value="Genomic_DNA"/>
</dbReference>